<dbReference type="Proteomes" id="UP000814033">
    <property type="component" value="Unassembled WGS sequence"/>
</dbReference>
<proteinExistence type="predicted"/>
<keyword evidence="2" id="KW-1185">Reference proteome</keyword>
<evidence type="ECO:0000313" key="2">
    <source>
        <dbReference type="Proteomes" id="UP000814033"/>
    </source>
</evidence>
<sequence length="287" mass="31392">MASESDHSNVDSDYSSDACSLSDEDPSVTDLLIHDIRKALLNDPKDIAAYVSIFCGETAYSPAQLPDVSLTDPELAPLCPSFSVAPPLGSWCPPSARTYIDQPVPAGPDPAAINVRGRLIATAYRHSSGKHITYSRFIVHVVILHQFAHAVASRFQRSATSVETAEFPYHHSTVADPDLPRHEHGFSVEESIFGGVIGVGFGNDRDGQPAKFFETDLTSIEYLVLYCRDGGVYKLEARDSEEYMNTHLHLGRFDVPRPDAGIGTREMKPASAVEPVGRSYLKTQAWS</sequence>
<gene>
    <name evidence="1" type="ORF">FA95DRAFT_1606470</name>
</gene>
<accession>A0ACB8RT71</accession>
<dbReference type="EMBL" id="MU275913">
    <property type="protein sequence ID" value="KAI0047017.1"/>
    <property type="molecule type" value="Genomic_DNA"/>
</dbReference>
<reference evidence="1" key="2">
    <citation type="journal article" date="2022" name="New Phytol.">
        <title>Evolutionary transition to the ectomycorrhizal habit in the genomes of a hyperdiverse lineage of mushroom-forming fungi.</title>
        <authorList>
            <person name="Looney B."/>
            <person name="Miyauchi S."/>
            <person name="Morin E."/>
            <person name="Drula E."/>
            <person name="Courty P.E."/>
            <person name="Kohler A."/>
            <person name="Kuo A."/>
            <person name="LaButti K."/>
            <person name="Pangilinan J."/>
            <person name="Lipzen A."/>
            <person name="Riley R."/>
            <person name="Andreopoulos W."/>
            <person name="He G."/>
            <person name="Johnson J."/>
            <person name="Nolan M."/>
            <person name="Tritt A."/>
            <person name="Barry K.W."/>
            <person name="Grigoriev I.V."/>
            <person name="Nagy L.G."/>
            <person name="Hibbett D."/>
            <person name="Henrissat B."/>
            <person name="Matheny P.B."/>
            <person name="Labbe J."/>
            <person name="Martin F.M."/>
        </authorList>
    </citation>
    <scope>NUCLEOTIDE SEQUENCE</scope>
    <source>
        <strain evidence="1">FP105234-sp</strain>
    </source>
</reference>
<reference evidence="1" key="1">
    <citation type="submission" date="2021-02" db="EMBL/GenBank/DDBJ databases">
        <authorList>
            <consortium name="DOE Joint Genome Institute"/>
            <person name="Ahrendt S."/>
            <person name="Looney B.P."/>
            <person name="Miyauchi S."/>
            <person name="Morin E."/>
            <person name="Drula E."/>
            <person name="Courty P.E."/>
            <person name="Chicoki N."/>
            <person name="Fauchery L."/>
            <person name="Kohler A."/>
            <person name="Kuo A."/>
            <person name="Labutti K."/>
            <person name="Pangilinan J."/>
            <person name="Lipzen A."/>
            <person name="Riley R."/>
            <person name="Andreopoulos W."/>
            <person name="He G."/>
            <person name="Johnson J."/>
            <person name="Barry K.W."/>
            <person name="Grigoriev I.V."/>
            <person name="Nagy L."/>
            <person name="Hibbett D."/>
            <person name="Henrissat B."/>
            <person name="Matheny P.B."/>
            <person name="Labbe J."/>
            <person name="Martin F."/>
        </authorList>
    </citation>
    <scope>NUCLEOTIDE SEQUENCE</scope>
    <source>
        <strain evidence="1">FP105234-sp</strain>
    </source>
</reference>
<organism evidence="1 2">
    <name type="scientific">Auriscalpium vulgare</name>
    <dbReference type="NCBI Taxonomy" id="40419"/>
    <lineage>
        <taxon>Eukaryota</taxon>
        <taxon>Fungi</taxon>
        <taxon>Dikarya</taxon>
        <taxon>Basidiomycota</taxon>
        <taxon>Agaricomycotina</taxon>
        <taxon>Agaricomycetes</taxon>
        <taxon>Russulales</taxon>
        <taxon>Auriscalpiaceae</taxon>
        <taxon>Auriscalpium</taxon>
    </lineage>
</organism>
<comment type="caution">
    <text evidence="1">The sequence shown here is derived from an EMBL/GenBank/DDBJ whole genome shotgun (WGS) entry which is preliminary data.</text>
</comment>
<protein>
    <submittedName>
        <fullName evidence="1">Uncharacterized protein</fullName>
    </submittedName>
</protein>
<name>A0ACB8RT71_9AGAM</name>
<evidence type="ECO:0000313" key="1">
    <source>
        <dbReference type="EMBL" id="KAI0047017.1"/>
    </source>
</evidence>